<accession>A0A7S0DP59</accession>
<dbReference type="EMBL" id="HBEM01028477">
    <property type="protein sequence ID" value="CAD8460502.1"/>
    <property type="molecule type" value="Transcribed_RNA"/>
</dbReference>
<feature type="region of interest" description="Disordered" evidence="2">
    <location>
        <begin position="79"/>
        <end position="113"/>
    </location>
</feature>
<gene>
    <name evidence="3" type="ORF">LAMO00422_LOCUS19460</name>
</gene>
<protein>
    <submittedName>
        <fullName evidence="3">Uncharacterized protein</fullName>
    </submittedName>
</protein>
<reference evidence="3" key="1">
    <citation type="submission" date="2021-01" db="EMBL/GenBank/DDBJ databases">
        <authorList>
            <person name="Corre E."/>
            <person name="Pelletier E."/>
            <person name="Niang G."/>
            <person name="Scheremetjew M."/>
            <person name="Finn R."/>
            <person name="Kale V."/>
            <person name="Holt S."/>
            <person name="Cochrane G."/>
            <person name="Meng A."/>
            <person name="Brown T."/>
            <person name="Cohen L."/>
        </authorList>
    </citation>
    <scope>NUCLEOTIDE SEQUENCE</scope>
    <source>
        <strain evidence="3">CCMP2058</strain>
    </source>
</reference>
<proteinExistence type="predicted"/>
<name>A0A7S0DP59_9EUKA</name>
<evidence type="ECO:0000256" key="2">
    <source>
        <dbReference type="SAM" id="MobiDB-lite"/>
    </source>
</evidence>
<evidence type="ECO:0000256" key="1">
    <source>
        <dbReference type="SAM" id="Coils"/>
    </source>
</evidence>
<evidence type="ECO:0000313" key="3">
    <source>
        <dbReference type="EMBL" id="CAD8460502.1"/>
    </source>
</evidence>
<organism evidence="3">
    <name type="scientific">Amorphochlora amoebiformis</name>
    <dbReference type="NCBI Taxonomy" id="1561963"/>
    <lineage>
        <taxon>Eukaryota</taxon>
        <taxon>Sar</taxon>
        <taxon>Rhizaria</taxon>
        <taxon>Cercozoa</taxon>
        <taxon>Chlorarachniophyceae</taxon>
        <taxon>Amorphochlora</taxon>
    </lineage>
</organism>
<dbReference type="AlphaFoldDB" id="A0A7S0DP59"/>
<feature type="coiled-coil region" evidence="1">
    <location>
        <begin position="47"/>
        <end position="78"/>
    </location>
</feature>
<sequence>MSHSRLLDACKSKHKDDMDALEGKCNDQIRKLKFAFATERALLTSAASNADTQARKTIENLERERDELFNSLREVQRRLSDPNELISGQDNLDNRNLPGHLESFVQDRSAHTA</sequence>
<keyword evidence="1" id="KW-0175">Coiled coil</keyword>